<dbReference type="InterPro" id="IPR028082">
    <property type="entry name" value="Peripla_BP_I"/>
</dbReference>
<dbReference type="SUPFAM" id="SSF53822">
    <property type="entry name" value="Periplasmic binding protein-like I"/>
    <property type="match status" value="1"/>
</dbReference>
<dbReference type="EMBL" id="LQYT01000117">
    <property type="protein sequence ID" value="KYD10569.1"/>
    <property type="molecule type" value="Genomic_DNA"/>
</dbReference>
<reference evidence="2 3" key="1">
    <citation type="submission" date="2016-01" db="EMBL/GenBank/DDBJ databases">
        <title>Draft Genome Sequences of Seven Thermophilic Sporeformers Isolated from Foods.</title>
        <authorList>
            <person name="Berendsen E.M."/>
            <person name="Wells-Bennik M.H."/>
            <person name="Krawcyk A.O."/>
            <person name="De Jong A."/>
            <person name="Holsappel S."/>
            <person name="Eijlander R.T."/>
            <person name="Kuipers O.P."/>
        </authorList>
    </citation>
    <scope>NUCLEOTIDE SEQUENCE [LARGE SCALE GENOMIC DNA]</scope>
    <source>
        <strain evidence="2 3">B4135</strain>
    </source>
</reference>
<comment type="caution">
    <text evidence="2">The sequence shown here is derived from an EMBL/GenBank/DDBJ whole genome shotgun (WGS) entry which is preliminary data.</text>
</comment>
<dbReference type="InterPro" id="IPR007487">
    <property type="entry name" value="ABC_transpt-TYRBP-like"/>
</dbReference>
<dbReference type="PANTHER" id="PTHR35271:SF1">
    <property type="entry name" value="ABC TRANSPORTER, SUBSTRATE-BINDING LIPOPROTEIN"/>
    <property type="match status" value="1"/>
</dbReference>
<evidence type="ECO:0008006" key="4">
    <source>
        <dbReference type="Google" id="ProtNLM"/>
    </source>
</evidence>
<feature type="chain" id="PRO_5039245301" description="BMP family ABC transporter substrate-binding protein" evidence="1">
    <location>
        <begin position="25"/>
        <end position="337"/>
    </location>
</feature>
<organism evidence="2 3">
    <name type="scientific">Caldibacillus debilis</name>
    <dbReference type="NCBI Taxonomy" id="301148"/>
    <lineage>
        <taxon>Bacteria</taxon>
        <taxon>Bacillati</taxon>
        <taxon>Bacillota</taxon>
        <taxon>Bacilli</taxon>
        <taxon>Bacillales</taxon>
        <taxon>Bacillaceae</taxon>
        <taxon>Caldibacillus</taxon>
    </lineage>
</organism>
<sequence length="337" mass="35907">MMSMVNRKTFALISFLLAAFAIFAAGCGKDESETGSGENKEKTYKIGISVFANHPSLNAATEGFKKALADKGLKVEFDEQNASADVNNAKTIAQNLVNAKADLIFANATPSAQAAVSEAQAAGIPVVFTSVTDPVGAELVESLENPGKNATGTTDYHPEAIPKTVQFIAENFPGKRVGTIYNAGEQNSVKQIEAVKAAMKDTDLKLVEKVVSNSSEIKQAAEALAGEADVFYIITDNTVVNGLEAVIGAAEDHDIPLFVGELDSVKRGGFAAYGFDYYDIGYEAGQLAYSILKEGKKASELPVRYPQNLKLAINAKAAKEMGVEIKPEWKNIAEILE</sequence>
<evidence type="ECO:0000313" key="2">
    <source>
        <dbReference type="EMBL" id="KYD10569.1"/>
    </source>
</evidence>
<gene>
    <name evidence="2" type="ORF">B4135_3370</name>
</gene>
<dbReference type="PROSITE" id="PS51257">
    <property type="entry name" value="PROKAR_LIPOPROTEIN"/>
    <property type="match status" value="1"/>
</dbReference>
<dbReference type="Pfam" id="PF04392">
    <property type="entry name" value="ABC_sub_bind"/>
    <property type="match status" value="1"/>
</dbReference>
<name>A0A150LEW9_9BACI</name>
<dbReference type="CDD" id="cd06325">
    <property type="entry name" value="PBP1_ABC_unchar_transporter"/>
    <property type="match status" value="1"/>
</dbReference>
<protein>
    <recommendedName>
        <fullName evidence="4">BMP family ABC transporter substrate-binding protein</fullName>
    </recommendedName>
</protein>
<dbReference type="Proteomes" id="UP000075683">
    <property type="component" value="Unassembled WGS sequence"/>
</dbReference>
<feature type="signal peptide" evidence="1">
    <location>
        <begin position="1"/>
        <end position="24"/>
    </location>
</feature>
<evidence type="ECO:0000313" key="3">
    <source>
        <dbReference type="Proteomes" id="UP000075683"/>
    </source>
</evidence>
<proteinExistence type="predicted"/>
<keyword evidence="1" id="KW-0732">Signal</keyword>
<dbReference type="PATRIC" id="fig|301148.3.peg.1354"/>
<accession>A0A150LEW9</accession>
<dbReference type="STRING" id="301148.B4135_3370"/>
<dbReference type="PANTHER" id="PTHR35271">
    <property type="entry name" value="ABC TRANSPORTER, SUBSTRATE-BINDING LIPOPROTEIN-RELATED"/>
    <property type="match status" value="1"/>
</dbReference>
<evidence type="ECO:0000256" key="1">
    <source>
        <dbReference type="SAM" id="SignalP"/>
    </source>
</evidence>
<dbReference type="Gene3D" id="3.40.50.2300">
    <property type="match status" value="2"/>
</dbReference>
<dbReference type="AlphaFoldDB" id="A0A150LEW9"/>